<feature type="domain" description="Lysine-specific metallo-endopeptidase" evidence="2">
    <location>
        <begin position="356"/>
        <end position="485"/>
    </location>
</feature>
<dbReference type="EMBL" id="VOQS01000001">
    <property type="protein sequence ID" value="TXC87831.1"/>
    <property type="molecule type" value="Genomic_DNA"/>
</dbReference>
<name>A0A5C6VTA8_9BURK</name>
<dbReference type="Pfam" id="PF14521">
    <property type="entry name" value="Aspzincin_M35"/>
    <property type="match status" value="1"/>
</dbReference>
<feature type="compositionally biased region" description="Low complexity" evidence="1">
    <location>
        <begin position="302"/>
        <end position="315"/>
    </location>
</feature>
<dbReference type="InterPro" id="IPR024079">
    <property type="entry name" value="MetalloPept_cat_dom_sf"/>
</dbReference>
<dbReference type="GO" id="GO:0004222">
    <property type="term" value="F:metalloendopeptidase activity"/>
    <property type="evidence" value="ECO:0007669"/>
    <property type="project" value="InterPro"/>
</dbReference>
<dbReference type="Gene3D" id="3.40.390.10">
    <property type="entry name" value="Collagenase (Catalytic Domain)"/>
    <property type="match status" value="1"/>
</dbReference>
<evidence type="ECO:0000256" key="1">
    <source>
        <dbReference type="SAM" id="MobiDB-lite"/>
    </source>
</evidence>
<evidence type="ECO:0000259" key="2">
    <source>
        <dbReference type="SMART" id="SM01351"/>
    </source>
</evidence>
<feature type="region of interest" description="Disordered" evidence="1">
    <location>
        <begin position="206"/>
        <end position="325"/>
    </location>
</feature>
<evidence type="ECO:0000313" key="4">
    <source>
        <dbReference type="Proteomes" id="UP000321776"/>
    </source>
</evidence>
<dbReference type="SUPFAM" id="SSF55486">
    <property type="entry name" value="Metalloproteases ('zincins'), catalytic domain"/>
    <property type="match status" value="1"/>
</dbReference>
<dbReference type="Proteomes" id="UP000321776">
    <property type="component" value="Unassembled WGS sequence"/>
</dbReference>
<dbReference type="SMART" id="SM01351">
    <property type="entry name" value="Aspzincin_M35"/>
    <property type="match status" value="1"/>
</dbReference>
<evidence type="ECO:0000313" key="3">
    <source>
        <dbReference type="EMBL" id="TXC87831.1"/>
    </source>
</evidence>
<comment type="caution">
    <text evidence="3">The sequence shown here is derived from an EMBL/GenBank/DDBJ whole genome shotgun (WGS) entry which is preliminary data.</text>
</comment>
<dbReference type="AlphaFoldDB" id="A0A5C6VTA8"/>
<reference evidence="3 4" key="1">
    <citation type="journal article" date="2018" name="Int. J. Syst. Evol. Microbiol.">
        <title>Paraburkholderia azotifigens sp. nov., a nitrogen-fixing bacterium isolated from paddy soil.</title>
        <authorList>
            <person name="Choi G.M."/>
            <person name="Im W.T."/>
        </authorList>
    </citation>
    <scope>NUCLEOTIDE SEQUENCE [LARGE SCALE GENOMIC DNA]</scope>
    <source>
        <strain evidence="3 4">NF 2-5-3</strain>
    </source>
</reference>
<feature type="compositionally biased region" description="Gly residues" evidence="1">
    <location>
        <begin position="283"/>
        <end position="301"/>
    </location>
</feature>
<feature type="region of interest" description="Disordered" evidence="1">
    <location>
        <begin position="67"/>
        <end position="107"/>
    </location>
</feature>
<protein>
    <recommendedName>
        <fullName evidence="2">Lysine-specific metallo-endopeptidase domain-containing protein</fullName>
    </recommendedName>
</protein>
<organism evidence="3 4">
    <name type="scientific">Paraburkholderia azotifigens</name>
    <dbReference type="NCBI Taxonomy" id="2057004"/>
    <lineage>
        <taxon>Bacteria</taxon>
        <taxon>Pseudomonadati</taxon>
        <taxon>Pseudomonadota</taxon>
        <taxon>Betaproteobacteria</taxon>
        <taxon>Burkholderiales</taxon>
        <taxon>Burkholderiaceae</taxon>
        <taxon>Paraburkholderia</taxon>
    </lineage>
</organism>
<sequence length="490" mass="53318">MRINGYRNTYAHDGAPDQVPLALAPATQPQVRGYSQAQRVVPYTQQEPPARNVNVSPYGTGDARHTCSNNGDDADGRSTGSALRPLRPQVPGAANRPWNSIDDESGNHVRDRWDESGTHVRDSWNDRNGARTHEKWDRDGVHVRDAWNERTGRHQRDVWASDGTHVRDTWDELGNYLPEAWNAQSQYLRKAWNELTARLQDMFKLEHGGEAGPSGNRGRHVWSAPSSPVEGQARPGTERGDAYFHQPGAGNRRAGPPNVTTPASRPVGDNRYGRGAGPIAPGSGDGGGCGGSAGPTGGAGNTGPMRNAGPSGDAPDPAPTTNGDASQFSQAQLVRLNGATQNLIHIIDRALERLDKYGANDPELKKWFGDNADPEQIRQTLTKMRDTLASGNYKLVLDPPTRDNWEMAHVSPDDASHTIHIRPHMLDPVFGKYTPEITLAHELSHFNDIGGTRDLTYGDGNASALAQTNSANAMHNAENYGMFIRQVTQA</sequence>
<proteinExistence type="predicted"/>
<gene>
    <name evidence="3" type="ORF">FRZ40_09740</name>
</gene>
<dbReference type="InterPro" id="IPR029463">
    <property type="entry name" value="Lys_MEP"/>
</dbReference>
<accession>A0A5C6VTA8</accession>